<feature type="chain" id="PRO_5015065845" evidence="4">
    <location>
        <begin position="22"/>
        <end position="402"/>
    </location>
</feature>
<name>A0A1I4VZD8_9HYPH</name>
<evidence type="ECO:0000256" key="2">
    <source>
        <dbReference type="ARBA" id="ARBA00008520"/>
    </source>
</evidence>
<evidence type="ECO:0000256" key="4">
    <source>
        <dbReference type="SAM" id="SignalP"/>
    </source>
</evidence>
<dbReference type="PANTHER" id="PTHR43649:SF30">
    <property type="entry name" value="ABC TRANSPORTER SUBSTRATE-BINDING PROTEIN"/>
    <property type="match status" value="1"/>
</dbReference>
<dbReference type="PANTHER" id="PTHR43649">
    <property type="entry name" value="ARABINOSE-BINDING PROTEIN-RELATED"/>
    <property type="match status" value="1"/>
</dbReference>
<comment type="caution">
    <text evidence="5">The sequence shown here is derived from an EMBL/GenBank/DDBJ whole genome shotgun (WGS) entry which is preliminary data.</text>
</comment>
<dbReference type="Proteomes" id="UP000233491">
    <property type="component" value="Unassembled WGS sequence"/>
</dbReference>
<comment type="subcellular location">
    <subcellularLocation>
        <location evidence="1">Periplasm</location>
    </subcellularLocation>
</comment>
<sequence>MLRKLLLGLVFSTAATSAVVAAPVTLQVWALDEPVHFTENMAKEFEAQNPDIKLDIKLVNFANILNDTIRAVSTNTAPDLLMLDNPDIASVASHDVLLDLSDRIAASKVVDAKNFYPGPINQSTWNGKIYGFPRGGNTLGLYYNADLFKAAGLDPAKPPQTWDEISAAAAKLTDAQKRQYGFGFSAVATEESTFQFLPWAQSAGGDFNAINTDGSVRALEFWQKLVDDKVATPEVLVLNQPDLGSQFIAGNIAMIVTGCWELPRFANEVKFDWRVALMPVEKAGAPRASALGELAYAVPKTSAHPDEAFKFLEYIYAQSSRDWNEYGWLPLDQTATPKDPKWPEAYAVFAEQMKYARGRGPSPEWPKVSKAIQVAIQDVLTHKTDAKTALDTAQGTIDGLIK</sequence>
<dbReference type="Gene3D" id="3.40.190.10">
    <property type="entry name" value="Periplasmic binding protein-like II"/>
    <property type="match status" value="2"/>
</dbReference>
<keyword evidence="6" id="KW-1185">Reference proteome</keyword>
<evidence type="ECO:0000313" key="6">
    <source>
        <dbReference type="Proteomes" id="UP000233491"/>
    </source>
</evidence>
<comment type="similarity">
    <text evidence="2">Belongs to the bacterial solute-binding protein 1 family.</text>
</comment>
<dbReference type="AlphaFoldDB" id="A0A1I4VZD8"/>
<proteinExistence type="inferred from homology"/>
<protein>
    <submittedName>
        <fullName evidence="5">ABC transporter substrate-binding protein</fullName>
    </submittedName>
</protein>
<dbReference type="Pfam" id="PF13416">
    <property type="entry name" value="SBP_bac_8"/>
    <property type="match status" value="1"/>
</dbReference>
<gene>
    <name evidence="5" type="ORF">CXZ10_15900</name>
</gene>
<feature type="signal peptide" evidence="4">
    <location>
        <begin position="1"/>
        <end position="21"/>
    </location>
</feature>
<dbReference type="RefSeq" id="WP_101290344.1">
    <property type="nucleotide sequence ID" value="NZ_FOUQ01000014.1"/>
</dbReference>
<keyword evidence="4" id="KW-0732">Signal</keyword>
<dbReference type="EMBL" id="PJNW01000013">
    <property type="protein sequence ID" value="PKR88276.1"/>
    <property type="molecule type" value="Genomic_DNA"/>
</dbReference>
<dbReference type="SUPFAM" id="SSF53850">
    <property type="entry name" value="Periplasmic binding protein-like II"/>
    <property type="match status" value="1"/>
</dbReference>
<dbReference type="OrthoDB" id="5897001at2"/>
<dbReference type="InterPro" id="IPR050490">
    <property type="entry name" value="Bact_solute-bd_prot1"/>
</dbReference>
<reference evidence="5 6" key="1">
    <citation type="submission" date="2017-12" db="EMBL/GenBank/DDBJ databases">
        <title>Anaerobic carbon monoxide metabolism by Pleomorphomonas carboxyditropha sp. nov., a new mesophilic hydrogenogenic carboxidotroph.</title>
        <authorList>
            <person name="Esquivel-Elizondo S."/>
            <person name="Krajmalnik-Brown R."/>
        </authorList>
    </citation>
    <scope>NUCLEOTIDE SEQUENCE [LARGE SCALE GENOMIC DNA]</scope>
    <source>
        <strain evidence="5 6">R5-392</strain>
    </source>
</reference>
<dbReference type="CDD" id="cd13585">
    <property type="entry name" value="PBP2_TMBP_like"/>
    <property type="match status" value="1"/>
</dbReference>
<accession>A0A1I4VZD8</accession>
<evidence type="ECO:0000313" key="5">
    <source>
        <dbReference type="EMBL" id="PKR88276.1"/>
    </source>
</evidence>
<evidence type="ECO:0000256" key="1">
    <source>
        <dbReference type="ARBA" id="ARBA00004418"/>
    </source>
</evidence>
<keyword evidence="3" id="KW-0574">Periplasm</keyword>
<dbReference type="GO" id="GO:0042597">
    <property type="term" value="C:periplasmic space"/>
    <property type="evidence" value="ECO:0007669"/>
    <property type="project" value="UniProtKB-SubCell"/>
</dbReference>
<dbReference type="InterPro" id="IPR006059">
    <property type="entry name" value="SBP"/>
</dbReference>
<organism evidence="5 6">
    <name type="scientific">Pleomorphomonas diazotrophica</name>
    <dbReference type="NCBI Taxonomy" id="1166257"/>
    <lineage>
        <taxon>Bacteria</taxon>
        <taxon>Pseudomonadati</taxon>
        <taxon>Pseudomonadota</taxon>
        <taxon>Alphaproteobacteria</taxon>
        <taxon>Hyphomicrobiales</taxon>
        <taxon>Pleomorphomonadaceae</taxon>
        <taxon>Pleomorphomonas</taxon>
    </lineage>
</organism>
<evidence type="ECO:0000256" key="3">
    <source>
        <dbReference type="ARBA" id="ARBA00022764"/>
    </source>
</evidence>